<evidence type="ECO:0000256" key="2">
    <source>
        <dbReference type="ARBA" id="ARBA00022448"/>
    </source>
</evidence>
<evidence type="ECO:0000256" key="4">
    <source>
        <dbReference type="ARBA" id="ARBA00022692"/>
    </source>
</evidence>
<dbReference type="InterPro" id="IPR023997">
    <property type="entry name" value="TonB-dep_OMP_SusC/RagA_CS"/>
</dbReference>
<dbReference type="KEGG" id="mut:GVT53_14860"/>
<name>A0A6G7J5K9_9FLAO</name>
<keyword evidence="10" id="KW-0675">Receptor</keyword>
<dbReference type="NCBIfam" id="TIGR04057">
    <property type="entry name" value="SusC_RagA_signa"/>
    <property type="match status" value="1"/>
</dbReference>
<dbReference type="Gene3D" id="2.40.170.20">
    <property type="entry name" value="TonB-dependent receptor, beta-barrel domain"/>
    <property type="match status" value="1"/>
</dbReference>
<dbReference type="InterPro" id="IPR023996">
    <property type="entry name" value="TonB-dep_OMP_SusC/RagA"/>
</dbReference>
<reference evidence="10 11" key="1">
    <citation type="submission" date="2020-02" db="EMBL/GenBank/DDBJ databases">
        <title>Complete genome of Muricauda sp. 501str8.</title>
        <authorList>
            <person name="Dong B."/>
            <person name="Zhu S."/>
            <person name="Yang J."/>
            <person name="Chen J."/>
        </authorList>
    </citation>
    <scope>NUCLEOTIDE SEQUENCE [LARGE SCALE GENOMIC DNA]</scope>
    <source>
        <strain evidence="10 11">501str8</strain>
    </source>
</reference>
<keyword evidence="8" id="KW-0732">Signal</keyword>
<feature type="domain" description="TonB-dependent receptor plug" evidence="9">
    <location>
        <begin position="118"/>
        <end position="224"/>
    </location>
</feature>
<keyword evidence="4 7" id="KW-0812">Transmembrane</keyword>
<gene>
    <name evidence="10" type="ORF">GVT53_14860</name>
</gene>
<dbReference type="Pfam" id="PF07715">
    <property type="entry name" value="Plug"/>
    <property type="match status" value="1"/>
</dbReference>
<dbReference type="InterPro" id="IPR008969">
    <property type="entry name" value="CarboxyPept-like_regulatory"/>
</dbReference>
<dbReference type="InterPro" id="IPR037066">
    <property type="entry name" value="Plug_dom_sf"/>
</dbReference>
<dbReference type="SUPFAM" id="SSF56935">
    <property type="entry name" value="Porins"/>
    <property type="match status" value="1"/>
</dbReference>
<dbReference type="Pfam" id="PF13715">
    <property type="entry name" value="CarbopepD_reg_2"/>
    <property type="match status" value="1"/>
</dbReference>
<sequence length="1014" mass="110727">MKTKKCWMVLMLFICVITASLAQEKNISGNVTDQSGLPLPGVSIVVVGTSNGTQTDFDGNYSITASTGQTLRFSYIGQKTVDRTVGASSTINVQMEEDAQALEEVVVTGYGSRSKELSTSAISTVSTEKIEAFVPSTSVDNILQGQAAGVQVTAANGRPGQTAFVTIRGVGSLNASTTPLYVVDGVPVNSDFINNLNPNDIESFSILKDAATVSKYGSRGSNGVVLITTKQGKTGDARITFRSSFGFSERIPDPFDLMNTSQKLELERQFAELGVNAAQSLPGATADDAERARLIGLDTNWEEELLRKGQIQSNSLSISGGDEKMTYFLSLGYDKNTGIIDRIDGFERVTARLNTTYQAKEWLNVGTNISLSRSTTDLPRDRNNVQNPFRAMYDYNPWDPLYLRNADGSIQLDEQGDPIFNPTTQGYSIARALITEPEDNRNFLIVGSLFADIKFSDKFSNRFSVGATNNRFNRTVRSLPGGVLDGIVGDANFPGTQTDNFSNTLQYNVNNLFSYSDTYGDYHNLSASFLLEYNENIYTDLFASARGFPSPEIPYQDVAAEATASGSEEARRVLFSQGLFVDYDYDGKYILSGSIRRDGSSRFGPENQYGYFYSGSAAWNIARESFLEGTAVNDLKLRASYGTSGNQNIGDFNFLNLLEFGTYNGNTTAIPIGVGNTNIKWESQAILDIGLEFGLFNNRVNGVVDYFKKNSRDLLLNQPLSQTVGDEDNSIVANIGEVENSGIEVSLNADVIRAQDFVWRVGGNISFLDNKVVSLVNGDDIINGTFGYNILREGEEINSFYTVKYAGVNPANGEPLYYDLDGNITNEYSASFNTILEGKSPYANVEGGFFTSIRWGGFGVRADFVGKGGNYIMNFQRQAGISIGNIDSNQRVEAFNYWKQPGDTNVLPSPIFGGTADQDSDRWLEKGDYIRLRTLTVDYNLTGKIIHGTGIDRLRVFATGQNLFTITEYNGDPEIGIGSGESSAAGSAGFIPGAFSLFSYPQTRSYTFGVEIGF</sequence>
<evidence type="ECO:0000256" key="7">
    <source>
        <dbReference type="PROSITE-ProRule" id="PRU01360"/>
    </source>
</evidence>
<comment type="subcellular location">
    <subcellularLocation>
        <location evidence="1 7">Cell outer membrane</location>
        <topology evidence="1 7">Multi-pass membrane protein</topology>
    </subcellularLocation>
</comment>
<accession>A0A6G7J5K9</accession>
<dbReference type="RefSeq" id="WP_166249283.1">
    <property type="nucleotide sequence ID" value="NZ_CP049616.1"/>
</dbReference>
<comment type="similarity">
    <text evidence="7">Belongs to the TonB-dependent receptor family.</text>
</comment>
<proteinExistence type="inferred from homology"/>
<protein>
    <submittedName>
        <fullName evidence="10">TonB-dependent receptor</fullName>
    </submittedName>
</protein>
<keyword evidence="11" id="KW-1185">Reference proteome</keyword>
<dbReference type="SUPFAM" id="SSF49464">
    <property type="entry name" value="Carboxypeptidase regulatory domain-like"/>
    <property type="match status" value="1"/>
</dbReference>
<evidence type="ECO:0000256" key="8">
    <source>
        <dbReference type="SAM" id="SignalP"/>
    </source>
</evidence>
<organism evidence="10 11">
    <name type="scientific">Flagellimonas oceani</name>
    <dbReference type="NCBI Taxonomy" id="2698672"/>
    <lineage>
        <taxon>Bacteria</taxon>
        <taxon>Pseudomonadati</taxon>
        <taxon>Bacteroidota</taxon>
        <taxon>Flavobacteriia</taxon>
        <taxon>Flavobacteriales</taxon>
        <taxon>Flavobacteriaceae</taxon>
        <taxon>Flagellimonas</taxon>
    </lineage>
</organism>
<dbReference type="GO" id="GO:0009279">
    <property type="term" value="C:cell outer membrane"/>
    <property type="evidence" value="ECO:0007669"/>
    <property type="project" value="UniProtKB-SubCell"/>
</dbReference>
<evidence type="ECO:0000256" key="3">
    <source>
        <dbReference type="ARBA" id="ARBA00022452"/>
    </source>
</evidence>
<dbReference type="Gene3D" id="2.170.130.10">
    <property type="entry name" value="TonB-dependent receptor, plug domain"/>
    <property type="match status" value="1"/>
</dbReference>
<evidence type="ECO:0000313" key="10">
    <source>
        <dbReference type="EMBL" id="QII45899.1"/>
    </source>
</evidence>
<dbReference type="InterPro" id="IPR039426">
    <property type="entry name" value="TonB-dep_rcpt-like"/>
</dbReference>
<evidence type="ECO:0000256" key="6">
    <source>
        <dbReference type="ARBA" id="ARBA00023237"/>
    </source>
</evidence>
<feature type="chain" id="PRO_5026001155" evidence="8">
    <location>
        <begin position="23"/>
        <end position="1014"/>
    </location>
</feature>
<evidence type="ECO:0000256" key="1">
    <source>
        <dbReference type="ARBA" id="ARBA00004571"/>
    </source>
</evidence>
<dbReference type="Gene3D" id="2.60.40.1120">
    <property type="entry name" value="Carboxypeptidase-like, regulatory domain"/>
    <property type="match status" value="1"/>
</dbReference>
<evidence type="ECO:0000256" key="5">
    <source>
        <dbReference type="ARBA" id="ARBA00023136"/>
    </source>
</evidence>
<keyword evidence="6 7" id="KW-0998">Cell outer membrane</keyword>
<feature type="signal peptide" evidence="8">
    <location>
        <begin position="1"/>
        <end position="22"/>
    </location>
</feature>
<dbReference type="NCBIfam" id="TIGR04056">
    <property type="entry name" value="OMP_RagA_SusC"/>
    <property type="match status" value="1"/>
</dbReference>
<keyword evidence="2 7" id="KW-0813">Transport</keyword>
<dbReference type="PROSITE" id="PS52016">
    <property type="entry name" value="TONB_DEPENDENT_REC_3"/>
    <property type="match status" value="1"/>
</dbReference>
<dbReference type="EMBL" id="CP049616">
    <property type="protein sequence ID" value="QII45899.1"/>
    <property type="molecule type" value="Genomic_DNA"/>
</dbReference>
<dbReference type="AlphaFoldDB" id="A0A6G7J5K9"/>
<evidence type="ECO:0000259" key="9">
    <source>
        <dbReference type="Pfam" id="PF07715"/>
    </source>
</evidence>
<dbReference type="InterPro" id="IPR012910">
    <property type="entry name" value="Plug_dom"/>
</dbReference>
<keyword evidence="3 7" id="KW-1134">Transmembrane beta strand</keyword>
<dbReference type="InterPro" id="IPR036942">
    <property type="entry name" value="Beta-barrel_TonB_sf"/>
</dbReference>
<keyword evidence="5 7" id="KW-0472">Membrane</keyword>
<evidence type="ECO:0000313" key="11">
    <source>
        <dbReference type="Proteomes" id="UP000502928"/>
    </source>
</evidence>
<dbReference type="Proteomes" id="UP000502928">
    <property type="component" value="Chromosome"/>
</dbReference>